<dbReference type="InterPro" id="IPR036152">
    <property type="entry name" value="Asp/glu_Ase-like_sf"/>
</dbReference>
<dbReference type="InterPro" id="IPR027473">
    <property type="entry name" value="L-asparaginase_C"/>
</dbReference>
<evidence type="ECO:0000259" key="5">
    <source>
        <dbReference type="Pfam" id="PF00710"/>
    </source>
</evidence>
<evidence type="ECO:0000256" key="2">
    <source>
        <dbReference type="ARBA" id="ARBA00022801"/>
    </source>
</evidence>
<name>A0ABT7FM67_9CORY</name>
<sequence length="409" mass="41932">MSNPRLRRRVQYSAALVASALLLASCQNPANQEDKDEASATPTTTSSSTSAEKTSEASSTASSSSSATNSSSASSSATSSSTTSTKSSSSHAKQRSEIEGHVVVLSTGGTIASTHDDKGAVVPIVKGSDLVDPLYSEFDKDKLELEVKDIANLDSSAMTLADTDKIITAVHEQLQRNDVDGVIVTHGTDSMEETAIALDTFHDSDKPVVLTGAMRPFDDDDPDGPENLATAVETVTNPDYAGHGAFIAFGGKVIPARGAFKSDTEKADGFATNSQEKFPERPEPLKYAPLGDVRVDIIAAYPGAPADLIEQSLAKGAQAIVIEGMGSGNSGPDLANAAMEAAKSVPVVLTTRVDHGPVEGIYGGAGGGATLADAGVIPSGNLRAPQARMLLAAAVATGTDAQKLFSPAG</sequence>
<comment type="caution">
    <text evidence="7">The sequence shown here is derived from an EMBL/GenBank/DDBJ whole genome shotgun (WGS) entry which is preliminary data.</text>
</comment>
<keyword evidence="8" id="KW-1185">Reference proteome</keyword>
<dbReference type="SUPFAM" id="SSF53774">
    <property type="entry name" value="Glutaminase/Asparaginase"/>
    <property type="match status" value="1"/>
</dbReference>
<feature type="domain" description="L-asparaginase N-terminal" evidence="5">
    <location>
        <begin position="101"/>
        <end position="276"/>
    </location>
</feature>
<dbReference type="InterPro" id="IPR040919">
    <property type="entry name" value="Asparaginase_C"/>
</dbReference>
<dbReference type="Gene3D" id="3.40.50.40">
    <property type="match status" value="1"/>
</dbReference>
<evidence type="ECO:0000313" key="8">
    <source>
        <dbReference type="Proteomes" id="UP001239414"/>
    </source>
</evidence>
<feature type="chain" id="PRO_5045841561" evidence="4">
    <location>
        <begin position="31"/>
        <end position="409"/>
    </location>
</feature>
<evidence type="ECO:0000313" key="7">
    <source>
        <dbReference type="EMBL" id="MDK4246678.1"/>
    </source>
</evidence>
<dbReference type="Pfam" id="PF17763">
    <property type="entry name" value="Asparaginase_C"/>
    <property type="match status" value="1"/>
</dbReference>
<dbReference type="PANTHER" id="PTHR11707:SF28">
    <property type="entry name" value="60 KDA LYSOPHOSPHOLIPASE"/>
    <property type="match status" value="1"/>
</dbReference>
<dbReference type="RefSeq" id="WP_284612433.1">
    <property type="nucleotide sequence ID" value="NZ_JASNUO010000001.1"/>
</dbReference>
<dbReference type="EMBL" id="JASNUO010000001">
    <property type="protein sequence ID" value="MDK4246678.1"/>
    <property type="molecule type" value="Genomic_DNA"/>
</dbReference>
<dbReference type="InterPro" id="IPR004550">
    <property type="entry name" value="AsnASE_II"/>
</dbReference>
<dbReference type="PROSITE" id="PS51732">
    <property type="entry name" value="ASN_GLN_ASE_3"/>
    <property type="match status" value="1"/>
</dbReference>
<dbReference type="PROSITE" id="PS51257">
    <property type="entry name" value="PROKAR_LIPOPROTEIN"/>
    <property type="match status" value="1"/>
</dbReference>
<organism evidence="7 8">
    <name type="scientific">Corynebacterium accolens</name>
    <dbReference type="NCBI Taxonomy" id="38284"/>
    <lineage>
        <taxon>Bacteria</taxon>
        <taxon>Bacillati</taxon>
        <taxon>Actinomycetota</taxon>
        <taxon>Actinomycetes</taxon>
        <taxon>Mycobacteriales</taxon>
        <taxon>Corynebacteriaceae</taxon>
        <taxon>Corynebacterium</taxon>
    </lineage>
</organism>
<dbReference type="InterPro" id="IPR006034">
    <property type="entry name" value="Asparaginase/glutaminase-like"/>
</dbReference>
<feature type="region of interest" description="Disordered" evidence="3">
    <location>
        <begin position="28"/>
        <end position="99"/>
    </location>
</feature>
<dbReference type="Proteomes" id="UP001239414">
    <property type="component" value="Unassembled WGS sequence"/>
</dbReference>
<dbReference type="CDD" id="cd08964">
    <property type="entry name" value="L-asparaginase_II"/>
    <property type="match status" value="1"/>
</dbReference>
<keyword evidence="4" id="KW-0732">Signal</keyword>
<dbReference type="Pfam" id="PF00710">
    <property type="entry name" value="Asparaginase"/>
    <property type="match status" value="1"/>
</dbReference>
<feature type="compositionally biased region" description="Low complexity" evidence="3">
    <location>
        <begin position="39"/>
        <end position="90"/>
    </location>
</feature>
<evidence type="ECO:0000259" key="6">
    <source>
        <dbReference type="Pfam" id="PF17763"/>
    </source>
</evidence>
<evidence type="ECO:0000256" key="1">
    <source>
        <dbReference type="ARBA" id="ARBA00010518"/>
    </source>
</evidence>
<protein>
    <submittedName>
        <fullName evidence="7">Asparaginase</fullName>
    </submittedName>
</protein>
<dbReference type="PRINTS" id="PR00139">
    <property type="entry name" value="ASNGLNASE"/>
</dbReference>
<dbReference type="InterPro" id="IPR037152">
    <property type="entry name" value="L-asparaginase_N_sf"/>
</dbReference>
<feature type="signal peptide" evidence="4">
    <location>
        <begin position="1"/>
        <end position="30"/>
    </location>
</feature>
<dbReference type="PIRSF" id="PIRSF001220">
    <property type="entry name" value="L-ASNase_gatD"/>
    <property type="match status" value="1"/>
</dbReference>
<proteinExistence type="inferred from homology"/>
<keyword evidence="2" id="KW-0378">Hydrolase</keyword>
<dbReference type="SFLD" id="SFLDS00057">
    <property type="entry name" value="Glutaminase/Asparaginase"/>
    <property type="match status" value="1"/>
</dbReference>
<reference evidence="7 8" key="1">
    <citation type="submission" date="2023-05" db="EMBL/GenBank/DDBJ databases">
        <title>Metabolic capabilities are highly conserved among human nasal-associated Corynebacterium species in pangenomic analyses.</title>
        <authorList>
            <person name="Tran T.H."/>
            <person name="Roberts A.Q."/>
            <person name="Escapa I.F."/>
            <person name="Gao W."/>
            <person name="Conlan S."/>
            <person name="Kong H."/>
            <person name="Segre J.A."/>
            <person name="Kelly M.S."/>
            <person name="Lemon K.P."/>
        </authorList>
    </citation>
    <scope>NUCLEOTIDE SEQUENCE [LARGE SCALE GENOMIC DNA]</scope>
    <source>
        <strain evidence="7 8">KPL3802</strain>
    </source>
</reference>
<dbReference type="PIRSF" id="PIRSF500176">
    <property type="entry name" value="L_ASNase"/>
    <property type="match status" value="1"/>
</dbReference>
<dbReference type="InterPro" id="IPR027474">
    <property type="entry name" value="L-asparaginase_N"/>
</dbReference>
<gene>
    <name evidence="7" type="ORF">QPX34_01380</name>
</gene>
<comment type="similarity">
    <text evidence="1">Belongs to the asparaginase 1 family.</text>
</comment>
<dbReference type="Gene3D" id="3.40.50.1170">
    <property type="entry name" value="L-asparaginase, N-terminal domain"/>
    <property type="match status" value="1"/>
</dbReference>
<evidence type="ECO:0000256" key="4">
    <source>
        <dbReference type="SAM" id="SignalP"/>
    </source>
</evidence>
<feature type="domain" description="Asparaginase/glutaminase C-terminal" evidence="6">
    <location>
        <begin position="294"/>
        <end position="403"/>
    </location>
</feature>
<dbReference type="SMART" id="SM00870">
    <property type="entry name" value="Asparaginase"/>
    <property type="match status" value="1"/>
</dbReference>
<evidence type="ECO:0000256" key="3">
    <source>
        <dbReference type="SAM" id="MobiDB-lite"/>
    </source>
</evidence>
<dbReference type="PANTHER" id="PTHR11707">
    <property type="entry name" value="L-ASPARAGINASE"/>
    <property type="match status" value="1"/>
</dbReference>
<accession>A0ABT7FM67</accession>